<dbReference type="InterPro" id="IPR002110">
    <property type="entry name" value="Ankyrin_rpt"/>
</dbReference>
<dbReference type="SMART" id="SM00248">
    <property type="entry name" value="ANK"/>
    <property type="match status" value="3"/>
</dbReference>
<evidence type="ECO:0000313" key="6">
    <source>
        <dbReference type="Proteomes" id="UP000241890"/>
    </source>
</evidence>
<dbReference type="PROSITE" id="PS50088">
    <property type="entry name" value="ANK_REPEAT"/>
    <property type="match status" value="2"/>
</dbReference>
<dbReference type="Gene3D" id="1.25.40.20">
    <property type="entry name" value="Ankyrin repeat-containing domain"/>
    <property type="match status" value="1"/>
</dbReference>
<sequence>MTAEDEQATSLEALEAREAAKRDAVEKAAHERTKRISLARENVDESKDDSLEEQQERELARAVLADTKDPSPFKAVRGDNIHVLRANFLVHGSSHMLALRSNTPEDGGRTLLHSAAFWGSANCVDFLLEVGADVNAIDSTVSRVTPLLEAGRAGHPRICKKLIEEGARVDCQDMHGDSIFHWCARRGRGSMIRHLLRAAEKVKPGSTRDVLELRNNRGRSAIDVAANETVTALISQEKENAEKLKSLANMKLRKGLAKARVVGEKVENAQQVKMQRRRYKRVP</sequence>
<feature type="region of interest" description="Disordered" evidence="4">
    <location>
        <begin position="1"/>
        <end position="56"/>
    </location>
</feature>
<dbReference type="Pfam" id="PF12796">
    <property type="entry name" value="Ank_2"/>
    <property type="match status" value="1"/>
</dbReference>
<evidence type="ECO:0000313" key="5">
    <source>
        <dbReference type="EMBL" id="GBG34281.1"/>
    </source>
</evidence>
<dbReference type="PANTHER" id="PTHR24171">
    <property type="entry name" value="ANKYRIN REPEAT DOMAIN-CONTAINING PROTEIN 39-RELATED"/>
    <property type="match status" value="1"/>
</dbReference>
<dbReference type="OrthoDB" id="6781668at2759"/>
<feature type="compositionally biased region" description="Basic and acidic residues" evidence="4">
    <location>
        <begin position="41"/>
        <end position="56"/>
    </location>
</feature>
<feature type="repeat" description="ANK" evidence="3">
    <location>
        <begin position="107"/>
        <end position="139"/>
    </location>
</feature>
<keyword evidence="6" id="KW-1185">Reference proteome</keyword>
<dbReference type="InParanoid" id="A0A2R5H0I9"/>
<feature type="compositionally biased region" description="Basic and acidic residues" evidence="4">
    <location>
        <begin position="14"/>
        <end position="31"/>
    </location>
</feature>
<accession>A0A2R5H0I9</accession>
<dbReference type="AlphaFoldDB" id="A0A2R5H0I9"/>
<evidence type="ECO:0000256" key="4">
    <source>
        <dbReference type="SAM" id="MobiDB-lite"/>
    </source>
</evidence>
<dbReference type="SUPFAM" id="SSF48403">
    <property type="entry name" value="Ankyrin repeat"/>
    <property type="match status" value="1"/>
</dbReference>
<organism evidence="5 6">
    <name type="scientific">Hondaea fermentalgiana</name>
    <dbReference type="NCBI Taxonomy" id="2315210"/>
    <lineage>
        <taxon>Eukaryota</taxon>
        <taxon>Sar</taxon>
        <taxon>Stramenopiles</taxon>
        <taxon>Bigyra</taxon>
        <taxon>Labyrinthulomycetes</taxon>
        <taxon>Thraustochytrida</taxon>
        <taxon>Thraustochytriidae</taxon>
        <taxon>Hondaea</taxon>
    </lineage>
</organism>
<keyword evidence="2 3" id="KW-0040">ANK repeat</keyword>
<dbReference type="InterPro" id="IPR036770">
    <property type="entry name" value="Ankyrin_rpt-contain_sf"/>
</dbReference>
<dbReference type="PROSITE" id="PS50297">
    <property type="entry name" value="ANK_REP_REGION"/>
    <property type="match status" value="1"/>
</dbReference>
<evidence type="ECO:0000256" key="1">
    <source>
        <dbReference type="ARBA" id="ARBA00022737"/>
    </source>
</evidence>
<evidence type="ECO:0000256" key="2">
    <source>
        <dbReference type="ARBA" id="ARBA00023043"/>
    </source>
</evidence>
<name>A0A2R5H0I9_9STRA</name>
<dbReference type="Proteomes" id="UP000241890">
    <property type="component" value="Unassembled WGS sequence"/>
</dbReference>
<dbReference type="Pfam" id="PF00023">
    <property type="entry name" value="Ank"/>
    <property type="match status" value="1"/>
</dbReference>
<feature type="repeat" description="ANK" evidence="3">
    <location>
        <begin position="142"/>
        <end position="174"/>
    </location>
</feature>
<dbReference type="EMBL" id="BEYU01000186">
    <property type="protein sequence ID" value="GBG34281.1"/>
    <property type="molecule type" value="Genomic_DNA"/>
</dbReference>
<gene>
    <name evidence="5" type="ORF">FCC1311_105042</name>
</gene>
<comment type="caution">
    <text evidence="5">The sequence shown here is derived from an EMBL/GenBank/DDBJ whole genome shotgun (WGS) entry which is preliminary data.</text>
</comment>
<keyword evidence="1" id="KW-0677">Repeat</keyword>
<proteinExistence type="predicted"/>
<protein>
    <submittedName>
        <fullName evidence="5">Ankyrin repeat domain-containing protein 1</fullName>
    </submittedName>
</protein>
<evidence type="ECO:0000256" key="3">
    <source>
        <dbReference type="PROSITE-ProRule" id="PRU00023"/>
    </source>
</evidence>
<reference evidence="5 6" key="1">
    <citation type="submission" date="2017-12" db="EMBL/GenBank/DDBJ databases">
        <title>Sequencing, de novo assembly and annotation of complete genome of a new Thraustochytrid species, strain FCC1311.</title>
        <authorList>
            <person name="Sedici K."/>
            <person name="Godart F."/>
            <person name="Aiese Cigliano R."/>
            <person name="Sanseverino W."/>
            <person name="Barakat M."/>
            <person name="Ortet P."/>
            <person name="Marechal E."/>
            <person name="Cagnac O."/>
            <person name="Amato A."/>
        </authorList>
    </citation>
    <scope>NUCLEOTIDE SEQUENCE [LARGE SCALE GENOMIC DNA]</scope>
</reference>